<dbReference type="Gene3D" id="2.60.40.10">
    <property type="entry name" value="Immunoglobulins"/>
    <property type="match status" value="1"/>
</dbReference>
<dbReference type="PANTHER" id="PTHR46580">
    <property type="entry name" value="SENSOR KINASE-RELATED"/>
    <property type="match status" value="1"/>
</dbReference>
<keyword evidence="2" id="KW-0677">Repeat</keyword>
<keyword evidence="1" id="KW-0732">Signal</keyword>
<reference evidence="5 6" key="1">
    <citation type="submission" date="2015-02" db="EMBL/GenBank/DDBJ databases">
        <title>Single-cell genomics of uncultivated deep-branching MTB reveals a conserved set of magnetosome genes.</title>
        <authorList>
            <person name="Kolinko S."/>
            <person name="Richter M."/>
            <person name="Glockner F.O."/>
            <person name="Brachmann A."/>
            <person name="Schuler D."/>
        </authorList>
    </citation>
    <scope>NUCLEOTIDE SEQUENCE [LARGE SCALE GENOMIC DNA]</scope>
    <source>
        <strain evidence="5">TM-1</strain>
    </source>
</reference>
<proteinExistence type="predicted"/>
<protein>
    <submittedName>
        <fullName evidence="5">FG-GAP repeat-containing protein</fullName>
    </submittedName>
</protein>
<sequence>MRKLSQWDSEGSGDRQFRGPSGIAVDSYGNVYVTDVDNDSIKKFNSNGVFITKWGSNGSGDGQFRGPGGIAVDSSGNVYVADRWAYRVQKFAINGTPPPLPQPPTGLKAFHSTGGLSLGWDSDPNATYYVLYYGNDKSVTIKDYNGGMISVRDDGYHRGINTGQTYTYTMKACNSTGCSDQSTLLPQTFTRSVFNGDFNGDGKRDVLWRNTETGEVAIWLMNGKTIASITSVATMDFNWHIQGIGDFNGDGKADIIWRHIKTGEVLIWLMDGTSIVNKSSVTPVGVLRASGAGTGNAPMVIDTNWQVLGIGDFNGDGKADIFWRNGQTGEAVVWTMNGADVADHRSVASVDSNWQVQGIGTFNQNGRSDIVWRNIDSGDVAIWLMNGTSIAAVKSTATVGTNWQIRGIGGVNGDGYNDIIWQDETSGDIYTWNMGSNGEVLSGSYMARAVPNNWKIIGVGDFYGKGSQPVTGKSDAGSQGNILWQDTSTGDVYIWGADDSNPVASNVPYDWFNE</sequence>
<dbReference type="SUPFAM" id="SSF69318">
    <property type="entry name" value="Integrin alpha N-terminal domain"/>
    <property type="match status" value="2"/>
</dbReference>
<keyword evidence="6" id="KW-1185">Reference proteome</keyword>
<dbReference type="Gene3D" id="2.40.128.340">
    <property type="match status" value="1"/>
</dbReference>
<feature type="repeat" description="NHL" evidence="3">
    <location>
        <begin position="55"/>
        <end position="94"/>
    </location>
</feature>
<evidence type="ECO:0000256" key="3">
    <source>
        <dbReference type="PROSITE-ProRule" id="PRU00504"/>
    </source>
</evidence>
<feature type="repeat" description="NHL" evidence="3">
    <location>
        <begin position="4"/>
        <end position="47"/>
    </location>
</feature>
<dbReference type="Gene3D" id="2.40.10.500">
    <property type="match status" value="1"/>
</dbReference>
<dbReference type="Pfam" id="PF01839">
    <property type="entry name" value="FG-GAP"/>
    <property type="match status" value="1"/>
</dbReference>
<dbReference type="InterPro" id="IPR013783">
    <property type="entry name" value="Ig-like_fold"/>
</dbReference>
<dbReference type="EMBL" id="LACI01001439">
    <property type="protein sequence ID" value="KJU84457.1"/>
    <property type="molecule type" value="Genomic_DNA"/>
</dbReference>
<dbReference type="Pfam" id="PF13517">
    <property type="entry name" value="FG-GAP_3"/>
    <property type="match status" value="1"/>
</dbReference>
<evidence type="ECO:0000313" key="6">
    <source>
        <dbReference type="Proteomes" id="UP000033423"/>
    </source>
</evidence>
<dbReference type="AlphaFoldDB" id="A0A0F3GRQ9"/>
<evidence type="ECO:0000256" key="4">
    <source>
        <dbReference type="SAM" id="MobiDB-lite"/>
    </source>
</evidence>
<evidence type="ECO:0000256" key="1">
    <source>
        <dbReference type="ARBA" id="ARBA00022729"/>
    </source>
</evidence>
<organism evidence="5 6">
    <name type="scientific">Candidatus Magnetobacterium bavaricum</name>
    <dbReference type="NCBI Taxonomy" id="29290"/>
    <lineage>
        <taxon>Bacteria</taxon>
        <taxon>Pseudomonadati</taxon>
        <taxon>Nitrospirota</taxon>
        <taxon>Thermodesulfovibrionia</taxon>
        <taxon>Thermodesulfovibrionales</taxon>
        <taxon>Candidatus Magnetobacteriaceae</taxon>
        <taxon>Candidatus Magnetobacterium</taxon>
    </lineage>
</organism>
<dbReference type="Pfam" id="PF01436">
    <property type="entry name" value="NHL"/>
    <property type="match status" value="2"/>
</dbReference>
<dbReference type="InterPro" id="IPR001258">
    <property type="entry name" value="NHL_repeat"/>
</dbReference>
<accession>A0A0F3GRQ9</accession>
<evidence type="ECO:0000313" key="5">
    <source>
        <dbReference type="EMBL" id="KJU84457.1"/>
    </source>
</evidence>
<evidence type="ECO:0000256" key="2">
    <source>
        <dbReference type="ARBA" id="ARBA00022737"/>
    </source>
</evidence>
<comment type="caution">
    <text evidence="5">The sequence shown here is derived from an EMBL/GenBank/DDBJ whole genome shotgun (WGS) entry which is preliminary data.</text>
</comment>
<dbReference type="Proteomes" id="UP000033423">
    <property type="component" value="Unassembled WGS sequence"/>
</dbReference>
<name>A0A0F3GRQ9_9BACT</name>
<gene>
    <name evidence="5" type="ORF">MBAV_003343</name>
</gene>
<dbReference type="PROSITE" id="PS51125">
    <property type="entry name" value="NHL"/>
    <property type="match status" value="2"/>
</dbReference>
<feature type="region of interest" description="Disordered" evidence="4">
    <location>
        <begin position="1"/>
        <end position="20"/>
    </location>
</feature>
<dbReference type="InterPro" id="IPR028994">
    <property type="entry name" value="Integrin_alpha_N"/>
</dbReference>
<dbReference type="PANTHER" id="PTHR46580:SF2">
    <property type="entry name" value="MAM DOMAIN-CONTAINING PROTEIN"/>
    <property type="match status" value="1"/>
</dbReference>
<dbReference type="InterPro" id="IPR013517">
    <property type="entry name" value="FG-GAP"/>
</dbReference>